<organism evidence="1 2">
    <name type="scientific">Streptomyces lacrimifluminis</name>
    <dbReference type="NCBI Taxonomy" id="1500077"/>
    <lineage>
        <taxon>Bacteria</taxon>
        <taxon>Bacillati</taxon>
        <taxon>Actinomycetota</taxon>
        <taxon>Actinomycetes</taxon>
        <taxon>Kitasatosporales</taxon>
        <taxon>Streptomycetaceae</taxon>
        <taxon>Streptomyces</taxon>
    </lineage>
</organism>
<accession>A0A917PCY0</accession>
<gene>
    <name evidence="1" type="ORF">GCM10012282_80210</name>
</gene>
<reference evidence="1" key="1">
    <citation type="journal article" date="2014" name="Int. J. Syst. Evol. Microbiol.">
        <title>Complete genome sequence of Corynebacterium casei LMG S-19264T (=DSM 44701T), isolated from a smear-ripened cheese.</title>
        <authorList>
            <consortium name="US DOE Joint Genome Institute (JGI-PGF)"/>
            <person name="Walter F."/>
            <person name="Albersmeier A."/>
            <person name="Kalinowski J."/>
            <person name="Ruckert C."/>
        </authorList>
    </citation>
    <scope>NUCLEOTIDE SEQUENCE</scope>
    <source>
        <strain evidence="1">CGMCC 4.7272</strain>
    </source>
</reference>
<proteinExistence type="predicted"/>
<evidence type="ECO:0000313" key="1">
    <source>
        <dbReference type="EMBL" id="GGJ71331.1"/>
    </source>
</evidence>
<name>A0A917PCY0_9ACTN</name>
<dbReference type="Proteomes" id="UP000625682">
    <property type="component" value="Unassembled WGS sequence"/>
</dbReference>
<dbReference type="AlphaFoldDB" id="A0A917PCY0"/>
<comment type="caution">
    <text evidence="1">The sequence shown here is derived from an EMBL/GenBank/DDBJ whole genome shotgun (WGS) entry which is preliminary data.</text>
</comment>
<evidence type="ECO:0000313" key="2">
    <source>
        <dbReference type="Proteomes" id="UP000625682"/>
    </source>
</evidence>
<protein>
    <submittedName>
        <fullName evidence="1">Uncharacterized protein</fullName>
    </submittedName>
</protein>
<keyword evidence="2" id="KW-1185">Reference proteome</keyword>
<reference evidence="1" key="2">
    <citation type="submission" date="2020-09" db="EMBL/GenBank/DDBJ databases">
        <authorList>
            <person name="Sun Q."/>
            <person name="Zhou Y."/>
        </authorList>
    </citation>
    <scope>NUCLEOTIDE SEQUENCE</scope>
    <source>
        <strain evidence="1">CGMCC 4.7272</strain>
    </source>
</reference>
<sequence>MASGEAVAAAVRGAVAEMETTVTVIAAMVSGSNLDFMRAYRRPYGYRCPRIPVLGSCPLAVPC</sequence>
<dbReference type="EMBL" id="BMMU01000068">
    <property type="protein sequence ID" value="GGJ71331.1"/>
    <property type="molecule type" value="Genomic_DNA"/>
</dbReference>